<evidence type="ECO:0000313" key="7">
    <source>
        <dbReference type="Proteomes" id="UP000419144"/>
    </source>
</evidence>
<dbReference type="PANTHER" id="PTHR44227:SF3">
    <property type="entry name" value="PROTEIN O-MANNOSYL-TRANSFERASE TMTC4"/>
    <property type="match status" value="1"/>
</dbReference>
<accession>A0A640KF49</accession>
<feature type="transmembrane region" description="Helical" evidence="4">
    <location>
        <begin position="411"/>
        <end position="432"/>
    </location>
</feature>
<comment type="caution">
    <text evidence="6">The sequence shown here is derived from an EMBL/GenBank/DDBJ whole genome shotgun (WGS) entry which is preliminary data.</text>
</comment>
<keyword evidence="1" id="KW-0677">Repeat</keyword>
<feature type="transmembrane region" description="Helical" evidence="4">
    <location>
        <begin position="273"/>
        <end position="290"/>
    </location>
</feature>
<evidence type="ECO:0000313" key="6">
    <source>
        <dbReference type="EMBL" id="GET88072.1"/>
    </source>
</evidence>
<name>A0A640KF49_LEITA</name>
<keyword evidence="4" id="KW-0812">Transmembrane</keyword>
<feature type="transmembrane region" description="Helical" evidence="4">
    <location>
        <begin position="132"/>
        <end position="152"/>
    </location>
</feature>
<protein>
    <recommendedName>
        <fullName evidence="5">DUF1736 domain-containing protein</fullName>
    </recommendedName>
</protein>
<evidence type="ECO:0000259" key="5">
    <source>
        <dbReference type="Pfam" id="PF08409"/>
    </source>
</evidence>
<keyword evidence="4" id="KW-1133">Transmembrane helix</keyword>
<dbReference type="Proteomes" id="UP000419144">
    <property type="component" value="Unassembled WGS sequence"/>
</dbReference>
<feature type="transmembrane region" description="Helical" evidence="4">
    <location>
        <begin position="199"/>
        <end position="222"/>
    </location>
</feature>
<keyword evidence="3 4" id="KW-0472">Membrane</keyword>
<dbReference type="GO" id="GO:0030968">
    <property type="term" value="P:endoplasmic reticulum unfolded protein response"/>
    <property type="evidence" value="ECO:0007669"/>
    <property type="project" value="TreeGrafter"/>
</dbReference>
<keyword evidence="2" id="KW-0802">TPR repeat</keyword>
<feature type="transmembrane region" description="Helical" evidence="4">
    <location>
        <begin position="320"/>
        <end position="337"/>
    </location>
</feature>
<evidence type="ECO:0000256" key="4">
    <source>
        <dbReference type="SAM" id="Phobius"/>
    </source>
</evidence>
<dbReference type="AlphaFoldDB" id="A0A640KF49"/>
<keyword evidence="7" id="KW-1185">Reference proteome</keyword>
<dbReference type="GO" id="GO:0035269">
    <property type="term" value="P:protein O-linked glycosylation via mannose"/>
    <property type="evidence" value="ECO:0007669"/>
    <property type="project" value="TreeGrafter"/>
</dbReference>
<evidence type="ECO:0000256" key="2">
    <source>
        <dbReference type="ARBA" id="ARBA00022803"/>
    </source>
</evidence>
<feature type="transmembrane region" description="Helical" evidence="4">
    <location>
        <begin position="439"/>
        <end position="461"/>
    </location>
</feature>
<evidence type="ECO:0000256" key="1">
    <source>
        <dbReference type="ARBA" id="ARBA00022737"/>
    </source>
</evidence>
<dbReference type="VEuPathDB" id="TriTrypDB:LtaPh_2001500"/>
<feature type="transmembrane region" description="Helical" evidence="4">
    <location>
        <begin position="164"/>
        <end position="187"/>
    </location>
</feature>
<feature type="transmembrane region" description="Helical" evidence="4">
    <location>
        <begin position="473"/>
        <end position="494"/>
    </location>
</feature>
<feature type="domain" description="DUF1736" evidence="5">
    <location>
        <begin position="354"/>
        <end position="421"/>
    </location>
</feature>
<dbReference type="InterPro" id="IPR052346">
    <property type="entry name" value="O-mannosyl-transferase_TMTC"/>
</dbReference>
<sequence>MACSGTRFLTSMSKNAGEKVPVAERIHWRLIYPSDVQIHSLLLLIAAVIFSNGVHGDLTFDDHLAIQRNADAWANRRSLGSIFYNDFWGKLLDSATSNRSYRPFTVLTFRIQHWLMGYHHSPAFLHSFNYTIAYLNVCLVFYLARLYVYVMVPSAVLSAERTKIPHFTALLTSPLSAVPLMAALLFLVHPVHVEAVTSIVGRCELLYCFFGLIGFFCTHMYLNQVDATADTASATAADTTASAGTKALAPALKHSNKVHGRRIENSLVEQRTLTARYIFFAACALTSGILCKDSGITFIAIYSVHACVMYACGRCQGRRSLLVIAVAVLELVGYIAFRQQFIGSIDLGKNILLRQTENPHYFVPKGLFHWLSMRWVIQVKNLELLFFPTSLCCEYSFNCIPHMHSMNDPRVPYFITVTGCFVITLLGILYGTFVSRSRVALACFVGLLWMAISYAPVSHLFLTVGTFIAERCLYVPSIGAVLLITFIVASPGLCKGVVTRYFYALLLLCVGWGVFSHRRNEDWLTDERLFRSALRVCPTSGKAHSQLATLVSNRERGVTPEVLYLAQRSVALDSEIRDGYYYLALNALLSANDTSKAHTYLRLCMESPFSSSLCTDMYESVTRTLFPNMTDVDRLVDFASLMKLESQKATYLRHAGAISLERENKPCLAQQFFDKAMMYWNNSKVYWFSDEVERMPNGTTYCNTLYWYEQSMLLCDAQNAAGTAERQVAEDRENDVAENTVISSSKASRKRVFLTPREATQRAVDIAERFRGCDTDWRQVLSGPTYILHTIPNRILEYHTLGEETEKILHHYMNYTEVDTPERSEALLMLLDIIVRHYCHFYTLMNDGHVRETVRRKFESSMQLVEVGFPTFHQRLLADVLSVQRALNITTLNATQQHTLKGIVSMASCSPGFSFLSV</sequence>
<dbReference type="Pfam" id="PF08409">
    <property type="entry name" value="TMTC_DUF1736"/>
    <property type="match status" value="1"/>
</dbReference>
<dbReference type="EMBL" id="BLBS01000025">
    <property type="protein sequence ID" value="GET88072.1"/>
    <property type="molecule type" value="Genomic_DNA"/>
</dbReference>
<dbReference type="PANTHER" id="PTHR44227">
    <property type="match status" value="1"/>
</dbReference>
<dbReference type="GO" id="GO:0005783">
    <property type="term" value="C:endoplasmic reticulum"/>
    <property type="evidence" value="ECO:0007669"/>
    <property type="project" value="TreeGrafter"/>
</dbReference>
<reference evidence="6" key="1">
    <citation type="submission" date="2019-11" db="EMBL/GenBank/DDBJ databases">
        <title>Leishmania tarentolae CDS.</title>
        <authorList>
            <person name="Goto Y."/>
            <person name="Yamagishi J."/>
        </authorList>
    </citation>
    <scope>NUCLEOTIDE SEQUENCE [LARGE SCALE GENOMIC DNA]</scope>
    <source>
        <strain evidence="6">Parrot Tar II</strain>
    </source>
</reference>
<dbReference type="OrthoDB" id="19588at2759"/>
<feature type="transmembrane region" description="Helical" evidence="4">
    <location>
        <begin position="501"/>
        <end position="518"/>
    </location>
</feature>
<gene>
    <name evidence="6" type="ORF">LtaPh_2001500</name>
</gene>
<dbReference type="GO" id="GO:0000030">
    <property type="term" value="F:mannosyltransferase activity"/>
    <property type="evidence" value="ECO:0007669"/>
    <property type="project" value="TreeGrafter"/>
</dbReference>
<proteinExistence type="predicted"/>
<organism evidence="6 7">
    <name type="scientific">Leishmania tarentolae</name>
    <name type="common">Sauroleishmania tarentolae</name>
    <dbReference type="NCBI Taxonomy" id="5689"/>
    <lineage>
        <taxon>Eukaryota</taxon>
        <taxon>Discoba</taxon>
        <taxon>Euglenozoa</taxon>
        <taxon>Kinetoplastea</taxon>
        <taxon>Metakinetoplastina</taxon>
        <taxon>Trypanosomatida</taxon>
        <taxon>Trypanosomatidae</taxon>
        <taxon>Leishmaniinae</taxon>
        <taxon>Leishmania</taxon>
        <taxon>lizard Leishmania</taxon>
    </lineage>
</organism>
<evidence type="ECO:0000256" key="3">
    <source>
        <dbReference type="ARBA" id="ARBA00023136"/>
    </source>
</evidence>
<dbReference type="InterPro" id="IPR013618">
    <property type="entry name" value="TMTC_DUF1736"/>
</dbReference>